<evidence type="ECO:0000256" key="1">
    <source>
        <dbReference type="SAM" id="SignalP"/>
    </source>
</evidence>
<feature type="signal peptide" evidence="1">
    <location>
        <begin position="1"/>
        <end position="18"/>
    </location>
</feature>
<feature type="chain" id="PRO_5002899324" evidence="1">
    <location>
        <begin position="19"/>
        <end position="190"/>
    </location>
</feature>
<protein>
    <submittedName>
        <fullName evidence="2">Uncharacterized protein FNV0997</fullName>
    </submittedName>
</protein>
<reference evidence="2" key="1">
    <citation type="submission" date="2008-11" db="EMBL/GenBank/DDBJ databases">
        <title>Isolation and characterization of a fructose-1,6-bisphosphatase in Bacteroides sp. from a rumen metagenomic library.</title>
        <authorList>
            <person name="Wang J."/>
            <person name="Liu K."/>
            <person name="Zhao S."/>
            <person name="Bu D."/>
            <person name="Li D."/>
            <person name="Yu P."/>
            <person name="Wei H."/>
            <person name="Zhou L."/>
        </authorList>
    </citation>
    <scope>NUCLEOTIDE SEQUENCE</scope>
</reference>
<dbReference type="AlphaFoldDB" id="C0JZT5"/>
<name>C0JZT5_9BACT</name>
<accession>C0JZT5</accession>
<proteinExistence type="predicted"/>
<evidence type="ECO:0000313" key="2">
    <source>
        <dbReference type="EMBL" id="ACM90964.1"/>
    </source>
</evidence>
<dbReference type="EMBL" id="FJ529690">
    <property type="protein sequence ID" value="ACM90964.1"/>
    <property type="molecule type" value="Genomic_DNA"/>
</dbReference>
<sequence length="190" mass="21012">MKKTKLIYLISAALFCVAMTSCDRKSMTNSNTDSTKTIADSENKARHASLVGMPNPWTDTNAAEAEKTAGFTLGIPEGATDIIYRILKSEKLVEMDFRLYGERWTARTKPAADTEDISGMYFKWSYDSATDTAILPLPGKERRAESSGKHILSALWFDKENSRVYSLSVSASEKQPLSPAKTIFGPALKK</sequence>
<dbReference type="PROSITE" id="PS51257">
    <property type="entry name" value="PROKAR_LIPOPROTEIN"/>
    <property type="match status" value="1"/>
</dbReference>
<keyword evidence="1" id="KW-0732">Signal</keyword>
<organism evidence="2">
    <name type="scientific">uncultured bacterium URE12</name>
    <dbReference type="NCBI Taxonomy" id="581111"/>
    <lineage>
        <taxon>Bacteria</taxon>
        <taxon>environmental samples</taxon>
    </lineage>
</organism>